<feature type="transmembrane region" description="Helical" evidence="7">
    <location>
        <begin position="110"/>
        <end position="129"/>
    </location>
</feature>
<dbReference type="InterPro" id="IPR000515">
    <property type="entry name" value="MetI-like"/>
</dbReference>
<dbReference type="Pfam" id="PF00528">
    <property type="entry name" value="BPD_transp_1"/>
    <property type="match status" value="1"/>
</dbReference>
<dbReference type="GO" id="GO:0055085">
    <property type="term" value="P:transmembrane transport"/>
    <property type="evidence" value="ECO:0007669"/>
    <property type="project" value="InterPro"/>
</dbReference>
<feature type="transmembrane region" description="Helical" evidence="7">
    <location>
        <begin position="189"/>
        <end position="210"/>
    </location>
</feature>
<protein>
    <submittedName>
        <fullName evidence="9">Carbohydrate ABC transporter membrane protein 2, CUT1 family</fullName>
    </submittedName>
</protein>
<dbReference type="OrthoDB" id="9815445at2"/>
<dbReference type="STRING" id="1447782.SAMN05444417_3204"/>
<feature type="domain" description="ABC transmembrane type-1" evidence="8">
    <location>
        <begin position="73"/>
        <end position="265"/>
    </location>
</feature>
<comment type="subcellular location">
    <subcellularLocation>
        <location evidence="1 7">Cell membrane</location>
        <topology evidence="1 7">Multi-pass membrane protein</topology>
    </subcellularLocation>
</comment>
<keyword evidence="3" id="KW-1003">Cell membrane</keyword>
<evidence type="ECO:0000256" key="4">
    <source>
        <dbReference type="ARBA" id="ARBA00022692"/>
    </source>
</evidence>
<dbReference type="AlphaFoldDB" id="A0A1M6HFC7"/>
<dbReference type="Proteomes" id="UP000184292">
    <property type="component" value="Unassembled WGS sequence"/>
</dbReference>
<feature type="transmembrane region" description="Helical" evidence="7">
    <location>
        <begin position="79"/>
        <end position="98"/>
    </location>
</feature>
<feature type="transmembrane region" description="Helical" evidence="7">
    <location>
        <begin position="12"/>
        <end position="33"/>
    </location>
</feature>
<dbReference type="PROSITE" id="PS50928">
    <property type="entry name" value="ABC_TM1"/>
    <property type="match status" value="1"/>
</dbReference>
<evidence type="ECO:0000259" key="8">
    <source>
        <dbReference type="PROSITE" id="PS50928"/>
    </source>
</evidence>
<evidence type="ECO:0000256" key="6">
    <source>
        <dbReference type="ARBA" id="ARBA00023136"/>
    </source>
</evidence>
<keyword evidence="4 7" id="KW-0812">Transmembrane</keyword>
<gene>
    <name evidence="9" type="ORF">SAMN05444417_3204</name>
</gene>
<dbReference type="EMBL" id="FQYO01000006">
    <property type="protein sequence ID" value="SHJ20905.1"/>
    <property type="molecule type" value="Genomic_DNA"/>
</dbReference>
<keyword evidence="5 7" id="KW-1133">Transmembrane helix</keyword>
<feature type="transmembrane region" description="Helical" evidence="7">
    <location>
        <begin position="141"/>
        <end position="160"/>
    </location>
</feature>
<evidence type="ECO:0000256" key="3">
    <source>
        <dbReference type="ARBA" id="ARBA00022475"/>
    </source>
</evidence>
<proteinExistence type="inferred from homology"/>
<dbReference type="SUPFAM" id="SSF161098">
    <property type="entry name" value="MetI-like"/>
    <property type="match status" value="1"/>
</dbReference>
<evidence type="ECO:0000256" key="1">
    <source>
        <dbReference type="ARBA" id="ARBA00004651"/>
    </source>
</evidence>
<dbReference type="InterPro" id="IPR035906">
    <property type="entry name" value="MetI-like_sf"/>
</dbReference>
<keyword evidence="2 7" id="KW-0813">Transport</keyword>
<sequence length="280" mass="30018">MIQSRRSRWGNALTYAAAIPLAAFFLIPVIWLLSLALRTPAEVFLGAARLVPEEPTLANFRQVLTDGGFRLYLWNSVKLAFLGAAGAVACAAPASYAFSRMSFRGKPALMMGILAVQMVSGLVILIPLYRWMDRLGLLETHAGTTLLYVSAGIPVTVWLLKTTFDGVPRELEEAAAIDGLGRFETFLRITLPLAAPGVASALILNVILNWSQFLIPFVMLSETAKWPISVAIFNYAGATNATTTQLLAAACLVAVVPTLIIFVALQRLIVGALTAGAVKG</sequence>
<reference evidence="9 10" key="1">
    <citation type="submission" date="2016-11" db="EMBL/GenBank/DDBJ databases">
        <authorList>
            <person name="Jaros S."/>
            <person name="Januszkiewicz K."/>
            <person name="Wedrychowicz H."/>
        </authorList>
    </citation>
    <scope>NUCLEOTIDE SEQUENCE [LARGE SCALE GENOMIC DNA]</scope>
    <source>
        <strain evidence="9 10">DSM 100565</strain>
    </source>
</reference>
<dbReference type="CDD" id="cd06261">
    <property type="entry name" value="TM_PBP2"/>
    <property type="match status" value="1"/>
</dbReference>
<comment type="similarity">
    <text evidence="7">Belongs to the binding-protein-dependent transport system permease family.</text>
</comment>
<dbReference type="GO" id="GO:0005886">
    <property type="term" value="C:plasma membrane"/>
    <property type="evidence" value="ECO:0007669"/>
    <property type="project" value="UniProtKB-SubCell"/>
</dbReference>
<evidence type="ECO:0000256" key="2">
    <source>
        <dbReference type="ARBA" id="ARBA00022448"/>
    </source>
</evidence>
<name>A0A1M6HFC7_9RHOB</name>
<dbReference type="PANTHER" id="PTHR32243:SF18">
    <property type="entry name" value="INNER MEMBRANE ABC TRANSPORTER PERMEASE PROTEIN YCJP"/>
    <property type="match status" value="1"/>
</dbReference>
<accession>A0A1M6HFC7</accession>
<dbReference type="PANTHER" id="PTHR32243">
    <property type="entry name" value="MALTOSE TRANSPORT SYSTEM PERMEASE-RELATED"/>
    <property type="match status" value="1"/>
</dbReference>
<keyword evidence="10" id="KW-1185">Reference proteome</keyword>
<organism evidence="9 10">
    <name type="scientific">Wenxinia saemankumensis</name>
    <dbReference type="NCBI Taxonomy" id="1447782"/>
    <lineage>
        <taxon>Bacteria</taxon>
        <taxon>Pseudomonadati</taxon>
        <taxon>Pseudomonadota</taxon>
        <taxon>Alphaproteobacteria</taxon>
        <taxon>Rhodobacterales</taxon>
        <taxon>Roseobacteraceae</taxon>
        <taxon>Wenxinia</taxon>
    </lineage>
</organism>
<evidence type="ECO:0000313" key="9">
    <source>
        <dbReference type="EMBL" id="SHJ20905.1"/>
    </source>
</evidence>
<evidence type="ECO:0000313" key="10">
    <source>
        <dbReference type="Proteomes" id="UP000184292"/>
    </source>
</evidence>
<dbReference type="Gene3D" id="1.10.3720.10">
    <property type="entry name" value="MetI-like"/>
    <property type="match status" value="1"/>
</dbReference>
<evidence type="ECO:0000256" key="5">
    <source>
        <dbReference type="ARBA" id="ARBA00022989"/>
    </source>
</evidence>
<feature type="transmembrane region" description="Helical" evidence="7">
    <location>
        <begin position="246"/>
        <end position="265"/>
    </location>
</feature>
<keyword evidence="6 7" id="KW-0472">Membrane</keyword>
<evidence type="ECO:0000256" key="7">
    <source>
        <dbReference type="RuleBase" id="RU363032"/>
    </source>
</evidence>
<dbReference type="RefSeq" id="WP_073333454.1">
    <property type="nucleotide sequence ID" value="NZ_FQYO01000006.1"/>
</dbReference>
<dbReference type="InterPro" id="IPR050901">
    <property type="entry name" value="BP-dep_ABC_trans_perm"/>
</dbReference>